<organism evidence="1">
    <name type="scientific">uncultured Phycisphaerae bacterium</name>
    <dbReference type="NCBI Taxonomy" id="904963"/>
    <lineage>
        <taxon>Bacteria</taxon>
        <taxon>Pseudomonadati</taxon>
        <taxon>Planctomycetota</taxon>
        <taxon>Phycisphaerae</taxon>
        <taxon>environmental samples</taxon>
    </lineage>
</organism>
<dbReference type="AlphaFoldDB" id="A0A6J4PYX2"/>
<gene>
    <name evidence="1" type="ORF">AVDCRST_MAG64-3149</name>
</gene>
<name>A0A6J4PYX2_9BACT</name>
<proteinExistence type="predicted"/>
<evidence type="ECO:0000313" key="1">
    <source>
        <dbReference type="EMBL" id="CAA9425621.1"/>
    </source>
</evidence>
<reference evidence="1" key="1">
    <citation type="submission" date="2020-02" db="EMBL/GenBank/DDBJ databases">
        <authorList>
            <person name="Meier V. D."/>
        </authorList>
    </citation>
    <scope>NUCLEOTIDE SEQUENCE</scope>
    <source>
        <strain evidence="1">AVDCRST_MAG64</strain>
    </source>
</reference>
<accession>A0A6J4PYX2</accession>
<protein>
    <submittedName>
        <fullName evidence="1">Uncharacterized protein</fullName>
    </submittedName>
</protein>
<dbReference type="EMBL" id="CADCUQ010000724">
    <property type="protein sequence ID" value="CAA9425621.1"/>
    <property type="molecule type" value="Genomic_DNA"/>
</dbReference>
<sequence>MCVGRRRDLSKWVAELRLRVERFRIIDHLVVEQPTSDARV</sequence>